<organism evidence="1 2">
    <name type="scientific">Nonomuraea aridisoli</name>
    <dbReference type="NCBI Taxonomy" id="2070368"/>
    <lineage>
        <taxon>Bacteria</taxon>
        <taxon>Bacillati</taxon>
        <taxon>Actinomycetota</taxon>
        <taxon>Actinomycetes</taxon>
        <taxon>Streptosporangiales</taxon>
        <taxon>Streptosporangiaceae</taxon>
        <taxon>Nonomuraea</taxon>
    </lineage>
</organism>
<keyword evidence="2" id="KW-1185">Reference proteome</keyword>
<dbReference type="InterPro" id="IPR004401">
    <property type="entry name" value="YbaB/EbfC"/>
</dbReference>
<dbReference type="RefSeq" id="WP_181448791.1">
    <property type="nucleotide sequence ID" value="NZ_POUD01000060.1"/>
</dbReference>
<gene>
    <name evidence="1" type="ORF">C1J01_16690</name>
</gene>
<evidence type="ECO:0000313" key="2">
    <source>
        <dbReference type="Proteomes" id="UP000249304"/>
    </source>
</evidence>
<accession>A0A2W2EMB7</accession>
<protein>
    <recommendedName>
        <fullName evidence="3">YbaB/EbfC family DNA-binding protein</fullName>
    </recommendedName>
</protein>
<reference evidence="1 2" key="1">
    <citation type="submission" date="2018-01" db="EMBL/GenBank/DDBJ databases">
        <title>Draft genome sequence of Nonomuraea sp. KC333.</title>
        <authorList>
            <person name="Sahin N."/>
            <person name="Saygin H."/>
            <person name="Ay H."/>
        </authorList>
    </citation>
    <scope>NUCLEOTIDE SEQUENCE [LARGE SCALE GENOMIC DNA]</scope>
    <source>
        <strain evidence="1 2">KC333</strain>
    </source>
</reference>
<dbReference type="EMBL" id="POUD01000060">
    <property type="protein sequence ID" value="PZG17899.1"/>
    <property type="molecule type" value="Genomic_DNA"/>
</dbReference>
<dbReference type="InterPro" id="IPR036894">
    <property type="entry name" value="YbaB-like_sf"/>
</dbReference>
<dbReference type="AlphaFoldDB" id="A0A2W2EMB7"/>
<dbReference type="Proteomes" id="UP000249304">
    <property type="component" value="Unassembled WGS sequence"/>
</dbReference>
<evidence type="ECO:0008006" key="3">
    <source>
        <dbReference type="Google" id="ProtNLM"/>
    </source>
</evidence>
<sequence>MSDVSAFAEGGEGDVTSLVRQVNEWTGVLNERLATLAREHLDGTDRTGVVRARVSGIGRLIGLTIDPRGLRHLDHVQIAQAAMEAIGAARSAMGERLTELTADLAGPDLPGGDPLAPHIERLLREG</sequence>
<dbReference type="Pfam" id="PF02575">
    <property type="entry name" value="YbaB_DNA_bd"/>
    <property type="match status" value="1"/>
</dbReference>
<comment type="caution">
    <text evidence="1">The sequence shown here is derived from an EMBL/GenBank/DDBJ whole genome shotgun (WGS) entry which is preliminary data.</text>
</comment>
<dbReference type="SUPFAM" id="SSF82607">
    <property type="entry name" value="YbaB-like"/>
    <property type="match status" value="1"/>
</dbReference>
<name>A0A2W2EMB7_9ACTN</name>
<dbReference type="GO" id="GO:0003677">
    <property type="term" value="F:DNA binding"/>
    <property type="evidence" value="ECO:0007669"/>
    <property type="project" value="InterPro"/>
</dbReference>
<dbReference type="Gene3D" id="3.30.1310.10">
    <property type="entry name" value="Nucleoid-associated protein YbaB-like domain"/>
    <property type="match status" value="1"/>
</dbReference>
<evidence type="ECO:0000313" key="1">
    <source>
        <dbReference type="EMBL" id="PZG17899.1"/>
    </source>
</evidence>
<proteinExistence type="predicted"/>